<evidence type="ECO:0000313" key="8">
    <source>
        <dbReference type="Proteomes" id="UP000604243"/>
    </source>
</evidence>
<feature type="transmembrane region" description="Helical" evidence="6">
    <location>
        <begin position="301"/>
        <end position="325"/>
    </location>
</feature>
<feature type="transmembrane region" description="Helical" evidence="6">
    <location>
        <begin position="431"/>
        <end position="448"/>
    </location>
</feature>
<organism evidence="7 8">
    <name type="scientific">Kushneria pakistanensis</name>
    <dbReference type="NCBI Taxonomy" id="1508770"/>
    <lineage>
        <taxon>Bacteria</taxon>
        <taxon>Pseudomonadati</taxon>
        <taxon>Pseudomonadota</taxon>
        <taxon>Gammaproteobacteria</taxon>
        <taxon>Oceanospirillales</taxon>
        <taxon>Halomonadaceae</taxon>
        <taxon>Kushneria</taxon>
    </lineage>
</organism>
<evidence type="ECO:0000256" key="6">
    <source>
        <dbReference type="SAM" id="Phobius"/>
    </source>
</evidence>
<evidence type="ECO:0000256" key="3">
    <source>
        <dbReference type="ARBA" id="ARBA00022692"/>
    </source>
</evidence>
<feature type="transmembrane region" description="Helical" evidence="6">
    <location>
        <begin position="392"/>
        <end position="410"/>
    </location>
</feature>
<sequence>MQDMSEVVERWGSRRAFIIAVTGAAVGLGNIWRFPWMVGENGGSVFLLLYVAFVLLLGLPVMVAEILIGRAGRRTPMQALAFLAQEAGGSRHWRLLGLLGGITLFLILSFYAVVSGWSLEYLVDAFSGDFASRSPQEIGAAFDAFLASPGRVIINQTLFMVLTMSVVAFGVGSGLERLNNLLMPLLYLLLVVLVGYAATTTGFGTALRWLFWPDPQAITFMVVLNAMGHAFFTLAVGAGALMAYGAYMPEGQSVPRAVVTVALLDILVALLAGIAIFSIVFSQGMDPASGPGLMFVTLPVAFSQLPGGALWLGSFFILLLIATWTSSINLAEPMVAMLHSAGLRRVTSALLIGSGVWLVGLPSALSFSWLSDVQPIGGMTFFDLATTIPTDILLPVGGLLIAFFAVWVMDAPRAVQALSSNERFFVIWRQVTRWIAIPLLTLVLVGAMF</sequence>
<reference evidence="8" key="1">
    <citation type="journal article" date="2019" name="Int. J. Syst. Evol. Microbiol.">
        <title>The Global Catalogue of Microorganisms (GCM) 10K type strain sequencing project: providing services to taxonomists for standard genome sequencing and annotation.</title>
        <authorList>
            <consortium name="The Broad Institute Genomics Platform"/>
            <consortium name="The Broad Institute Genome Sequencing Center for Infectious Disease"/>
            <person name="Wu L."/>
            <person name="Ma J."/>
        </authorList>
    </citation>
    <scope>NUCLEOTIDE SEQUENCE [LARGE SCALE GENOMIC DNA]</scope>
    <source>
        <strain evidence="8">KCTC 42082</strain>
    </source>
</reference>
<keyword evidence="5 6" id="KW-0472">Membrane</keyword>
<evidence type="ECO:0000256" key="1">
    <source>
        <dbReference type="ARBA" id="ARBA00004141"/>
    </source>
</evidence>
<dbReference type="CDD" id="cd10336">
    <property type="entry name" value="SLC6sbd_Tyt1-Like"/>
    <property type="match status" value="1"/>
</dbReference>
<feature type="transmembrane region" description="Helical" evidence="6">
    <location>
        <begin position="44"/>
        <end position="68"/>
    </location>
</feature>
<feature type="transmembrane region" description="Helical" evidence="6">
    <location>
        <begin position="12"/>
        <end position="32"/>
    </location>
</feature>
<keyword evidence="3 6" id="KW-0812">Transmembrane</keyword>
<protein>
    <submittedName>
        <fullName evidence="7">Sodium-dependent transporter</fullName>
    </submittedName>
</protein>
<comment type="subcellular location">
    <subcellularLocation>
        <location evidence="1">Membrane</location>
        <topology evidence="1">Multi-pass membrane protein</topology>
    </subcellularLocation>
</comment>
<dbReference type="InterPro" id="IPR037272">
    <property type="entry name" value="SNS_sf"/>
</dbReference>
<dbReference type="InterPro" id="IPR000175">
    <property type="entry name" value="Na/ntran_symport"/>
</dbReference>
<feature type="transmembrane region" description="Helical" evidence="6">
    <location>
        <begin position="217"/>
        <end position="245"/>
    </location>
</feature>
<dbReference type="NCBIfam" id="NF037979">
    <property type="entry name" value="Na_transp"/>
    <property type="match status" value="1"/>
</dbReference>
<proteinExistence type="predicted"/>
<dbReference type="Pfam" id="PF00209">
    <property type="entry name" value="SNF"/>
    <property type="match status" value="2"/>
</dbReference>
<feature type="transmembrane region" description="Helical" evidence="6">
    <location>
        <begin position="153"/>
        <end position="173"/>
    </location>
</feature>
<evidence type="ECO:0000256" key="4">
    <source>
        <dbReference type="ARBA" id="ARBA00022989"/>
    </source>
</evidence>
<feature type="transmembrane region" description="Helical" evidence="6">
    <location>
        <begin position="185"/>
        <end position="211"/>
    </location>
</feature>
<keyword evidence="4 6" id="KW-1133">Transmembrane helix</keyword>
<evidence type="ECO:0000256" key="5">
    <source>
        <dbReference type="ARBA" id="ARBA00023136"/>
    </source>
</evidence>
<dbReference type="InterPro" id="IPR047218">
    <property type="entry name" value="YocR/YhdH-like"/>
</dbReference>
<dbReference type="EMBL" id="BMZM01000002">
    <property type="protein sequence ID" value="GHC21118.1"/>
    <property type="molecule type" value="Genomic_DNA"/>
</dbReference>
<feature type="transmembrane region" description="Helical" evidence="6">
    <location>
        <begin position="95"/>
        <end position="114"/>
    </location>
</feature>
<dbReference type="PANTHER" id="PTHR42948:SF1">
    <property type="entry name" value="TRANSPORTER"/>
    <property type="match status" value="1"/>
</dbReference>
<dbReference type="PANTHER" id="PTHR42948">
    <property type="entry name" value="TRANSPORTER"/>
    <property type="match status" value="1"/>
</dbReference>
<evidence type="ECO:0000313" key="7">
    <source>
        <dbReference type="EMBL" id="GHC21118.1"/>
    </source>
</evidence>
<dbReference type="Proteomes" id="UP000604243">
    <property type="component" value="Unassembled WGS sequence"/>
</dbReference>
<gene>
    <name evidence="7" type="ORF">GCM10010082_10920</name>
</gene>
<evidence type="ECO:0000256" key="2">
    <source>
        <dbReference type="ARBA" id="ARBA00022448"/>
    </source>
</evidence>
<feature type="transmembrane region" description="Helical" evidence="6">
    <location>
        <begin position="257"/>
        <end position="281"/>
    </location>
</feature>
<keyword evidence="2" id="KW-0813">Transport</keyword>
<name>A0ABQ3FEN1_9GAMM</name>
<keyword evidence="8" id="KW-1185">Reference proteome</keyword>
<dbReference type="SUPFAM" id="SSF161070">
    <property type="entry name" value="SNF-like"/>
    <property type="match status" value="1"/>
</dbReference>
<feature type="transmembrane region" description="Helical" evidence="6">
    <location>
        <begin position="346"/>
        <end position="370"/>
    </location>
</feature>
<dbReference type="PROSITE" id="PS50267">
    <property type="entry name" value="NA_NEUROTRAN_SYMP_3"/>
    <property type="match status" value="1"/>
</dbReference>
<dbReference type="PRINTS" id="PR00176">
    <property type="entry name" value="NANEUSMPORT"/>
</dbReference>
<accession>A0ABQ3FEN1</accession>
<comment type="caution">
    <text evidence="7">The sequence shown here is derived from an EMBL/GenBank/DDBJ whole genome shotgun (WGS) entry which is preliminary data.</text>
</comment>